<reference evidence="1" key="1">
    <citation type="submission" date="2019-08" db="EMBL/GenBank/DDBJ databases">
        <authorList>
            <person name="Kucharzyk K."/>
            <person name="Murdoch R.W."/>
            <person name="Higgins S."/>
            <person name="Loffler F."/>
        </authorList>
    </citation>
    <scope>NUCLEOTIDE SEQUENCE</scope>
</reference>
<comment type="caution">
    <text evidence="1">The sequence shown here is derived from an EMBL/GenBank/DDBJ whole genome shotgun (WGS) entry which is preliminary data.</text>
</comment>
<organism evidence="1">
    <name type="scientific">bioreactor metagenome</name>
    <dbReference type="NCBI Taxonomy" id="1076179"/>
    <lineage>
        <taxon>unclassified sequences</taxon>
        <taxon>metagenomes</taxon>
        <taxon>ecological metagenomes</taxon>
    </lineage>
</organism>
<protein>
    <submittedName>
        <fullName evidence="1">Uncharacterized protein</fullName>
    </submittedName>
</protein>
<dbReference type="EMBL" id="VSSQ01013838">
    <property type="protein sequence ID" value="MPM52383.1"/>
    <property type="molecule type" value="Genomic_DNA"/>
</dbReference>
<dbReference type="AlphaFoldDB" id="A0A645ANF0"/>
<accession>A0A645ANF0</accession>
<gene>
    <name evidence="1" type="ORF">SDC9_99142</name>
</gene>
<name>A0A645ANF0_9ZZZZ</name>
<evidence type="ECO:0000313" key="1">
    <source>
        <dbReference type="EMBL" id="MPM52383.1"/>
    </source>
</evidence>
<sequence length="106" mass="11570">MGVILRTFPTHVQGRDKSRESHVHEVGCEAAHDTCPVMEIALFLITSLAAPFHADVLRNRFLSQPLPDKESVDAPQGKAFGIVFASQGSLGVDVVHDFLAEYTIVL</sequence>
<proteinExistence type="predicted"/>